<dbReference type="Pfam" id="PF00465">
    <property type="entry name" value="Fe-ADH"/>
    <property type="match status" value="1"/>
</dbReference>
<keyword evidence="5" id="KW-1185">Reference proteome</keyword>
<keyword evidence="1" id="KW-0560">Oxidoreductase</keyword>
<dbReference type="CDD" id="cd08187">
    <property type="entry name" value="BDH"/>
    <property type="match status" value="1"/>
</dbReference>
<dbReference type="InterPro" id="IPR044731">
    <property type="entry name" value="BDH-like"/>
</dbReference>
<protein>
    <submittedName>
        <fullName evidence="4">Alcohol dehydrogenase yqhd</fullName>
    </submittedName>
</protein>
<dbReference type="PANTHER" id="PTHR43633">
    <property type="entry name" value="ALCOHOL DEHYDROGENASE YQHD"/>
    <property type="match status" value="1"/>
</dbReference>
<name>A0ABQ8Z622_9EUKA</name>
<accession>A0ABQ8Z622</accession>
<dbReference type="Gene3D" id="1.20.1090.10">
    <property type="entry name" value="Dehydroquinate synthase-like - alpha domain"/>
    <property type="match status" value="1"/>
</dbReference>
<proteinExistence type="predicted"/>
<evidence type="ECO:0000259" key="2">
    <source>
        <dbReference type="Pfam" id="PF00465"/>
    </source>
</evidence>
<dbReference type="InterPro" id="IPR001670">
    <property type="entry name" value="ADH_Fe/GldA"/>
</dbReference>
<dbReference type="Gene3D" id="3.40.50.1970">
    <property type="match status" value="1"/>
</dbReference>
<feature type="domain" description="Alcohol dehydrogenase iron-type/glycerol dehydrogenase GldA" evidence="2">
    <location>
        <begin position="12"/>
        <end position="183"/>
    </location>
</feature>
<evidence type="ECO:0000256" key="1">
    <source>
        <dbReference type="ARBA" id="ARBA00023002"/>
    </source>
</evidence>
<dbReference type="InterPro" id="IPR056798">
    <property type="entry name" value="ADH_Fe_C"/>
</dbReference>
<dbReference type="Pfam" id="PF25137">
    <property type="entry name" value="ADH_Fe_C"/>
    <property type="match status" value="1"/>
</dbReference>
<evidence type="ECO:0000259" key="3">
    <source>
        <dbReference type="Pfam" id="PF25137"/>
    </source>
</evidence>
<evidence type="ECO:0000313" key="5">
    <source>
        <dbReference type="Proteomes" id="UP001150062"/>
    </source>
</evidence>
<organism evidence="4 5">
    <name type="scientific">Anaeramoeba flamelloides</name>
    <dbReference type="NCBI Taxonomy" id="1746091"/>
    <lineage>
        <taxon>Eukaryota</taxon>
        <taxon>Metamonada</taxon>
        <taxon>Anaeramoebidae</taxon>
        <taxon>Anaeramoeba</taxon>
    </lineage>
</organism>
<feature type="domain" description="Fe-containing alcohol dehydrogenase-like C-terminal" evidence="3">
    <location>
        <begin position="197"/>
        <end position="363"/>
    </location>
</feature>
<dbReference type="Proteomes" id="UP001150062">
    <property type="component" value="Unassembled WGS sequence"/>
</dbReference>
<gene>
    <name evidence="4" type="ORF">M0813_14375</name>
</gene>
<dbReference type="SUPFAM" id="SSF56796">
    <property type="entry name" value="Dehydroquinate synthase-like"/>
    <property type="match status" value="1"/>
</dbReference>
<dbReference type="PANTHER" id="PTHR43633:SF1">
    <property type="entry name" value="ALCOHOL DEHYDROGENASE YQHD"/>
    <property type="match status" value="1"/>
</dbReference>
<evidence type="ECO:0000313" key="4">
    <source>
        <dbReference type="EMBL" id="KAJ6252225.1"/>
    </source>
</evidence>
<sequence>MSGMSNFIHYNPTKIIFGKETIQKNLKDEVPKGSKVMMIYGGGSIKKNGTYDKVMTALDGYEVTEFGGVKPNPSYELAMKAVKVIKDKGIDFLLAVGGGSVLDSTKFIALAAVYEAGDPWNMTKMNKSEEEEPTKVVPFGAILTLPATGSEANMWTVVNKNETNEKRFVGSPLLFPKFSILDPETTYSLPWRQTRNGIVDTFIHIIEYYVNDDDNTSVPDRFAESLITILMESAVALKKNPNDYVARANFFWASTQGNNGSLGYGIKRQDWGLHWIAHEITAISNADHALTLACVVKGYWTHQKERKASKLKMMAEKVYGVTEGTDEEKVQACIDKTVEWLHSVDMPTNMSECNITKEDYIKIGKKIDDFYIKECGMKGIGSYGDITGKETIEILNLCDF</sequence>
<dbReference type="EMBL" id="JAOAOG010000047">
    <property type="protein sequence ID" value="KAJ6252225.1"/>
    <property type="molecule type" value="Genomic_DNA"/>
</dbReference>
<comment type="caution">
    <text evidence="4">The sequence shown here is derived from an EMBL/GenBank/DDBJ whole genome shotgun (WGS) entry which is preliminary data.</text>
</comment>
<reference evidence="4" key="1">
    <citation type="submission" date="2022-08" db="EMBL/GenBank/DDBJ databases">
        <title>Novel sulfate-reducing endosymbionts in the free-living metamonad Anaeramoeba.</title>
        <authorList>
            <person name="Jerlstrom-Hultqvist J."/>
            <person name="Cepicka I."/>
            <person name="Gallot-Lavallee L."/>
            <person name="Salas-Leiva D."/>
            <person name="Curtis B.A."/>
            <person name="Zahonova K."/>
            <person name="Pipaliya S."/>
            <person name="Dacks J."/>
            <person name="Roger A.J."/>
        </authorList>
    </citation>
    <scope>NUCLEOTIDE SEQUENCE</scope>
    <source>
        <strain evidence="4">Schooner1</strain>
    </source>
</reference>